<dbReference type="Gene3D" id="3.40.50.10260">
    <property type="entry name" value="YjeF N-terminal domain"/>
    <property type="match status" value="1"/>
</dbReference>
<keyword evidence="8 17" id="KW-0521">NADP</keyword>
<proteinExistence type="inferred from homology"/>
<feature type="binding site" evidence="17">
    <location>
        <position position="263"/>
    </location>
    <ligand>
        <name>(6S)-NADPHX</name>
        <dbReference type="ChEBI" id="CHEBI:64076"/>
    </ligand>
</feature>
<feature type="binding site" evidence="18">
    <location>
        <begin position="131"/>
        <end position="137"/>
    </location>
    <ligand>
        <name>(6S)-NADPHX</name>
        <dbReference type="ChEBI" id="CHEBI:64076"/>
    </ligand>
</feature>
<keyword evidence="7 17" id="KW-0067">ATP-binding</keyword>
<dbReference type="PANTHER" id="PTHR12592:SF0">
    <property type="entry name" value="ATP-DEPENDENT (S)-NAD(P)H-HYDRATE DEHYDRATASE"/>
    <property type="match status" value="1"/>
</dbReference>
<dbReference type="GO" id="GO:0046496">
    <property type="term" value="P:nicotinamide nucleotide metabolic process"/>
    <property type="evidence" value="ECO:0007669"/>
    <property type="project" value="UniProtKB-UniRule"/>
</dbReference>
<keyword evidence="11 18" id="KW-0413">Isomerase</keyword>
<dbReference type="PANTHER" id="PTHR12592">
    <property type="entry name" value="ATP-DEPENDENT (S)-NAD(P)H-HYDRATE DEHYDRATASE FAMILY MEMBER"/>
    <property type="match status" value="1"/>
</dbReference>
<dbReference type="InterPro" id="IPR029056">
    <property type="entry name" value="Ribokinase-like"/>
</dbReference>
<evidence type="ECO:0000313" key="23">
    <source>
        <dbReference type="Proteomes" id="UP000184522"/>
    </source>
</evidence>
<dbReference type="PROSITE" id="PS51385">
    <property type="entry name" value="YJEF_N"/>
    <property type="match status" value="1"/>
</dbReference>
<evidence type="ECO:0000259" key="20">
    <source>
        <dbReference type="PROSITE" id="PS51383"/>
    </source>
</evidence>
<feature type="domain" description="YjeF N-terminal" evidence="21">
    <location>
        <begin position="9"/>
        <end position="218"/>
    </location>
</feature>
<keyword evidence="12 17" id="KW-0456">Lyase</keyword>
<evidence type="ECO:0000256" key="5">
    <source>
        <dbReference type="ARBA" id="ARBA00022723"/>
    </source>
</evidence>
<comment type="similarity">
    <text evidence="3 19">In the N-terminal section; belongs to the NnrE/AIBP family.</text>
</comment>
<dbReference type="InterPro" id="IPR017953">
    <property type="entry name" value="Carbohydrate_kinase_pred_CS"/>
</dbReference>
<dbReference type="InterPro" id="IPR036652">
    <property type="entry name" value="YjeF_N_dom_sf"/>
</dbReference>
<keyword evidence="5 18" id="KW-0479">Metal-binding</keyword>
<dbReference type="GO" id="GO:0110051">
    <property type="term" value="P:metabolite repair"/>
    <property type="evidence" value="ECO:0007669"/>
    <property type="project" value="TreeGrafter"/>
</dbReference>
<organism evidence="22 23">
    <name type="scientific">Winogradskyella jejuensis</name>
    <dbReference type="NCBI Taxonomy" id="1089305"/>
    <lineage>
        <taxon>Bacteria</taxon>
        <taxon>Pseudomonadati</taxon>
        <taxon>Bacteroidota</taxon>
        <taxon>Flavobacteriia</taxon>
        <taxon>Flavobacteriales</taxon>
        <taxon>Flavobacteriaceae</taxon>
        <taxon>Winogradskyella</taxon>
    </lineage>
</organism>
<dbReference type="SUPFAM" id="SSF64153">
    <property type="entry name" value="YjeF N-terminal domain-like"/>
    <property type="match status" value="1"/>
</dbReference>
<evidence type="ECO:0000256" key="10">
    <source>
        <dbReference type="ARBA" id="ARBA00023027"/>
    </source>
</evidence>
<reference evidence="23" key="1">
    <citation type="submission" date="2016-11" db="EMBL/GenBank/DDBJ databases">
        <authorList>
            <person name="Varghese N."/>
            <person name="Submissions S."/>
        </authorList>
    </citation>
    <scope>NUCLEOTIDE SEQUENCE [LARGE SCALE GENOMIC DNA]</scope>
    <source>
        <strain evidence="23">DSM 25330</strain>
    </source>
</reference>
<dbReference type="GO" id="GO:0005524">
    <property type="term" value="F:ATP binding"/>
    <property type="evidence" value="ECO:0007669"/>
    <property type="project" value="UniProtKB-UniRule"/>
</dbReference>
<feature type="binding site" evidence="18">
    <location>
        <position position="127"/>
    </location>
    <ligand>
        <name>K(+)</name>
        <dbReference type="ChEBI" id="CHEBI:29103"/>
    </ligand>
</feature>
<dbReference type="STRING" id="1089305.SAMN05444148_2543"/>
<dbReference type="OrthoDB" id="9806925at2"/>
<evidence type="ECO:0000256" key="9">
    <source>
        <dbReference type="ARBA" id="ARBA00022958"/>
    </source>
</evidence>
<comment type="similarity">
    <text evidence="17">Belongs to the NnrD/CARKD family.</text>
</comment>
<dbReference type="Gene3D" id="3.40.1190.20">
    <property type="match status" value="1"/>
</dbReference>
<evidence type="ECO:0000256" key="8">
    <source>
        <dbReference type="ARBA" id="ARBA00022857"/>
    </source>
</evidence>
<dbReference type="InterPro" id="IPR004443">
    <property type="entry name" value="YjeF_N_dom"/>
</dbReference>
<dbReference type="EC" id="5.1.99.6" evidence="19"/>
<dbReference type="GO" id="GO:0052855">
    <property type="term" value="F:ADP-dependent NAD(P)H-hydrate dehydratase activity"/>
    <property type="evidence" value="ECO:0007669"/>
    <property type="project" value="UniProtKB-UniRule"/>
</dbReference>
<comment type="catalytic activity">
    <reaction evidence="15 17 19">
        <text>(6S)-NADHX + ADP = AMP + phosphate + NADH + H(+)</text>
        <dbReference type="Rhea" id="RHEA:32223"/>
        <dbReference type="ChEBI" id="CHEBI:15378"/>
        <dbReference type="ChEBI" id="CHEBI:43474"/>
        <dbReference type="ChEBI" id="CHEBI:57945"/>
        <dbReference type="ChEBI" id="CHEBI:64074"/>
        <dbReference type="ChEBI" id="CHEBI:456215"/>
        <dbReference type="ChEBI" id="CHEBI:456216"/>
        <dbReference type="EC" id="4.2.1.136"/>
    </reaction>
</comment>
<keyword evidence="6 17" id="KW-0547">Nucleotide-binding</keyword>
<dbReference type="GO" id="GO:0016301">
    <property type="term" value="F:kinase activity"/>
    <property type="evidence" value="ECO:0007669"/>
    <property type="project" value="UniProtKB-KW"/>
</dbReference>
<gene>
    <name evidence="18" type="primary">nnrE</name>
    <name evidence="17" type="synonym">nnrD</name>
    <name evidence="22" type="ORF">SAMN05444148_2543</name>
</gene>
<feature type="binding site" evidence="18">
    <location>
        <position position="59"/>
    </location>
    <ligand>
        <name>K(+)</name>
        <dbReference type="ChEBI" id="CHEBI:29103"/>
    </ligand>
</feature>
<comment type="similarity">
    <text evidence="4 19">In the C-terminal section; belongs to the NnrD/CARKD family.</text>
</comment>
<name>A0A1M5UNS9_9FLAO</name>
<dbReference type="AlphaFoldDB" id="A0A1M5UNS9"/>
<dbReference type="NCBIfam" id="TIGR00197">
    <property type="entry name" value="yjeF_nterm"/>
    <property type="match status" value="1"/>
</dbReference>
<dbReference type="EMBL" id="FQWS01000002">
    <property type="protein sequence ID" value="SHH64508.1"/>
    <property type="molecule type" value="Genomic_DNA"/>
</dbReference>
<evidence type="ECO:0000256" key="19">
    <source>
        <dbReference type="PIRNR" id="PIRNR017184"/>
    </source>
</evidence>
<evidence type="ECO:0000256" key="14">
    <source>
        <dbReference type="ARBA" id="ARBA00025153"/>
    </source>
</evidence>
<dbReference type="CDD" id="cd01171">
    <property type="entry name" value="YXKO-related"/>
    <property type="match status" value="1"/>
</dbReference>
<evidence type="ECO:0000256" key="17">
    <source>
        <dbReference type="HAMAP-Rule" id="MF_01965"/>
    </source>
</evidence>
<keyword evidence="10 17" id="KW-0520">NAD</keyword>
<evidence type="ECO:0000256" key="4">
    <source>
        <dbReference type="ARBA" id="ARBA00009524"/>
    </source>
</evidence>
<protein>
    <recommendedName>
        <fullName evidence="19">Bifunctional NAD(P)H-hydrate repair enzyme</fullName>
    </recommendedName>
    <alternativeName>
        <fullName evidence="19">Nicotinamide nucleotide repair protein</fullName>
    </alternativeName>
    <domain>
        <recommendedName>
            <fullName evidence="19">ADP-dependent (S)-NAD(P)H-hydrate dehydratase</fullName>
            <ecNumber evidence="19">4.2.1.136</ecNumber>
        </recommendedName>
        <alternativeName>
            <fullName evidence="19">ADP-dependent NAD(P)HX dehydratase</fullName>
        </alternativeName>
    </domain>
    <domain>
        <recommendedName>
            <fullName evidence="19">NAD(P)H-hydrate epimerase</fullName>
            <ecNumber evidence="19">5.1.99.6</ecNumber>
        </recommendedName>
    </domain>
</protein>
<keyword evidence="22" id="KW-0418">Kinase</keyword>
<dbReference type="GO" id="GO:0052856">
    <property type="term" value="F:NAD(P)HX epimerase activity"/>
    <property type="evidence" value="ECO:0007669"/>
    <property type="project" value="UniProtKB-UniRule"/>
</dbReference>
<dbReference type="InterPro" id="IPR030677">
    <property type="entry name" value="Nnr"/>
</dbReference>
<dbReference type="RefSeq" id="WP_073086995.1">
    <property type="nucleotide sequence ID" value="NZ_FQWS01000002.1"/>
</dbReference>
<feature type="binding site" evidence="18">
    <location>
        <position position="160"/>
    </location>
    <ligand>
        <name>(6S)-NADPHX</name>
        <dbReference type="ChEBI" id="CHEBI:64076"/>
    </ligand>
</feature>
<comment type="cofactor">
    <cofactor evidence="17">
        <name>Mg(2+)</name>
        <dbReference type="ChEBI" id="CHEBI:18420"/>
    </cofactor>
</comment>
<feature type="binding site" evidence="18">
    <location>
        <begin position="58"/>
        <end position="62"/>
    </location>
    <ligand>
        <name>(6S)-NADPHX</name>
        <dbReference type="ChEBI" id="CHEBI:64076"/>
    </ligand>
</feature>
<dbReference type="PIRSF" id="PIRSF017184">
    <property type="entry name" value="Nnr"/>
    <property type="match status" value="1"/>
</dbReference>
<evidence type="ECO:0000256" key="13">
    <source>
        <dbReference type="ARBA" id="ARBA00023268"/>
    </source>
</evidence>
<evidence type="ECO:0000256" key="6">
    <source>
        <dbReference type="ARBA" id="ARBA00022741"/>
    </source>
</evidence>
<evidence type="ECO:0000256" key="12">
    <source>
        <dbReference type="ARBA" id="ARBA00023239"/>
    </source>
</evidence>
<feature type="binding site" evidence="17">
    <location>
        <begin position="412"/>
        <end position="416"/>
    </location>
    <ligand>
        <name>AMP</name>
        <dbReference type="ChEBI" id="CHEBI:456215"/>
    </ligand>
</feature>
<evidence type="ECO:0000256" key="1">
    <source>
        <dbReference type="ARBA" id="ARBA00000013"/>
    </source>
</evidence>
<dbReference type="Pfam" id="PF01256">
    <property type="entry name" value="Carb_kinase"/>
    <property type="match status" value="1"/>
</dbReference>
<sequence>MKIFSKTQIYEGDKITEQRQSLPPSELMERAGLQIFNWMHLRMQGAQVPIHIFCGIGNNGGDGLVIARHLITHGYNVEVYVVNCGNSRSQDFLTSYDKVKAVTKKWPQLLKCETDFPEIHKDDIIVDAIFGIGLNRSIEDWIKALFHHFKASDAFTLSVDIPSGWYTDKPIQDKDGVVRANYTLSFQSPKLIFFLPETSDCTVQWEVIDIGIDREYLISSETEYELISKNEVLPMYKPREKFSHKGDFGHGLIIGGSYGKIGAVQLATRSVLSSGAGLATAYVPKCGYYPLQSSLPEAMVIANADEKKITDINFDIEPSAIGIGVGLGKSSETVSALQTFLKSNKAPLVIDADAINIISENNALLKSIPENSILTPHPKELERLVGKWSDDFDKLKKASDFSVKHKVIVVIKGAHTITVFGEKKYINVTGNPGMATGGSGDVLTGVITGLLCQKYNPIEATLFGVYLHGRAGDLAIEEYGYQSLLAGHIIDYLGEAYIDLFKQPEQTQVEGEEEVDEA</sequence>
<dbReference type="Proteomes" id="UP000184522">
    <property type="component" value="Unassembled WGS sequence"/>
</dbReference>
<dbReference type="PROSITE" id="PS51383">
    <property type="entry name" value="YJEF_C_3"/>
    <property type="match status" value="1"/>
</dbReference>
<comment type="function">
    <text evidence="14 19">Bifunctional enzyme that catalyzes the epimerization of the S- and R-forms of NAD(P)HX and the dehydration of the S-form of NAD(P)HX at the expense of ADP, which is converted to AMP. This allows the repair of both epimers of NAD(P)HX, a damaged form of NAD(P)H that is a result of enzymatic or heat-dependent hydration.</text>
</comment>
<comment type="subunit">
    <text evidence="17">Homotetramer.</text>
</comment>
<comment type="catalytic activity">
    <reaction evidence="1 18 19">
        <text>(6R)-NADHX = (6S)-NADHX</text>
        <dbReference type="Rhea" id="RHEA:32215"/>
        <dbReference type="ChEBI" id="CHEBI:64074"/>
        <dbReference type="ChEBI" id="CHEBI:64075"/>
        <dbReference type="EC" id="5.1.99.6"/>
    </reaction>
</comment>
<comment type="function">
    <text evidence="18">Catalyzes the epimerization of the S- and R-forms of NAD(P)HX, a damaged form of NAD(P)H that is a result of enzymatic or heat-dependent hydration. This is a prerequisite for the S-specific NAD(P)H-hydrate dehydratase to allow the repair of both epimers of NAD(P)HX.</text>
</comment>
<dbReference type="HAMAP" id="MF_01965">
    <property type="entry name" value="NADHX_dehydratase"/>
    <property type="match status" value="1"/>
</dbReference>
<comment type="function">
    <text evidence="17">Catalyzes the dehydration of the S-form of NAD(P)HX at the expense of ADP, which is converted to AMP. Together with NAD(P)HX epimerase, which catalyzes the epimerization of the S- and R-forms, the enzyme allows the repair of both epimers of NAD(P)HX, a damaged form of NAD(P)H that is a result of enzymatic or heat-dependent hydration.</text>
</comment>
<evidence type="ECO:0000313" key="22">
    <source>
        <dbReference type="EMBL" id="SHH64508.1"/>
    </source>
</evidence>
<feature type="binding site" evidence="17">
    <location>
        <position position="441"/>
    </location>
    <ligand>
        <name>(6S)-NADPHX</name>
        <dbReference type="ChEBI" id="CHEBI:64076"/>
    </ligand>
</feature>
<feature type="binding site" evidence="18">
    <location>
        <position position="163"/>
    </location>
    <ligand>
        <name>K(+)</name>
        <dbReference type="ChEBI" id="CHEBI:29103"/>
    </ligand>
</feature>
<dbReference type="GO" id="GO:0046872">
    <property type="term" value="F:metal ion binding"/>
    <property type="evidence" value="ECO:0007669"/>
    <property type="project" value="UniProtKB-UniRule"/>
</dbReference>
<evidence type="ECO:0000256" key="2">
    <source>
        <dbReference type="ARBA" id="ARBA00000909"/>
    </source>
</evidence>
<keyword evidence="13" id="KW-0511">Multifunctional enzyme</keyword>
<keyword evidence="23" id="KW-1185">Reference proteome</keyword>
<comment type="catalytic activity">
    <reaction evidence="16 17 19">
        <text>(6S)-NADPHX + ADP = AMP + phosphate + NADPH + H(+)</text>
        <dbReference type="Rhea" id="RHEA:32235"/>
        <dbReference type="ChEBI" id="CHEBI:15378"/>
        <dbReference type="ChEBI" id="CHEBI:43474"/>
        <dbReference type="ChEBI" id="CHEBI:57783"/>
        <dbReference type="ChEBI" id="CHEBI:64076"/>
        <dbReference type="ChEBI" id="CHEBI:456215"/>
        <dbReference type="ChEBI" id="CHEBI:456216"/>
        <dbReference type="EC" id="4.2.1.136"/>
    </reaction>
</comment>
<evidence type="ECO:0000259" key="21">
    <source>
        <dbReference type="PROSITE" id="PS51385"/>
    </source>
</evidence>
<dbReference type="EC" id="4.2.1.136" evidence="19"/>
<evidence type="ECO:0000256" key="3">
    <source>
        <dbReference type="ARBA" id="ARBA00006001"/>
    </source>
</evidence>
<feature type="binding site" evidence="17">
    <location>
        <position position="440"/>
    </location>
    <ligand>
        <name>AMP</name>
        <dbReference type="ChEBI" id="CHEBI:456215"/>
    </ligand>
</feature>
<dbReference type="SUPFAM" id="SSF53613">
    <property type="entry name" value="Ribokinase-like"/>
    <property type="match status" value="1"/>
</dbReference>
<feature type="binding site" evidence="17">
    <location>
        <position position="326"/>
    </location>
    <ligand>
        <name>(6S)-NADPHX</name>
        <dbReference type="ChEBI" id="CHEBI:64076"/>
    </ligand>
</feature>
<dbReference type="Pfam" id="PF03853">
    <property type="entry name" value="YjeF_N"/>
    <property type="match status" value="1"/>
</dbReference>
<comment type="caution">
    <text evidence="18">Lacks conserved residue(s) required for the propagation of feature annotation.</text>
</comment>
<dbReference type="NCBIfam" id="TIGR00196">
    <property type="entry name" value="yjeF_cterm"/>
    <property type="match status" value="1"/>
</dbReference>
<keyword evidence="22" id="KW-0808">Transferase</keyword>
<feature type="domain" description="YjeF C-terminal" evidence="20">
    <location>
        <begin position="228"/>
        <end position="500"/>
    </location>
</feature>
<evidence type="ECO:0000256" key="16">
    <source>
        <dbReference type="ARBA" id="ARBA00049209"/>
    </source>
</evidence>
<comment type="cofactor">
    <cofactor evidence="18 19">
        <name>K(+)</name>
        <dbReference type="ChEBI" id="CHEBI:29103"/>
    </cofactor>
    <text evidence="18 19">Binds 1 potassium ion per subunit.</text>
</comment>
<evidence type="ECO:0000256" key="7">
    <source>
        <dbReference type="ARBA" id="ARBA00022840"/>
    </source>
</evidence>
<keyword evidence="9 18" id="KW-0630">Potassium</keyword>
<evidence type="ECO:0000256" key="18">
    <source>
        <dbReference type="HAMAP-Rule" id="MF_01966"/>
    </source>
</evidence>
<dbReference type="PROSITE" id="PS01050">
    <property type="entry name" value="YJEF_C_2"/>
    <property type="match status" value="1"/>
</dbReference>
<dbReference type="HAMAP" id="MF_01966">
    <property type="entry name" value="NADHX_epimerase"/>
    <property type="match status" value="1"/>
</dbReference>
<evidence type="ECO:0000256" key="15">
    <source>
        <dbReference type="ARBA" id="ARBA00048238"/>
    </source>
</evidence>
<feature type="binding site" evidence="17">
    <location>
        <position position="377"/>
    </location>
    <ligand>
        <name>(6S)-NADPHX</name>
        <dbReference type="ChEBI" id="CHEBI:64076"/>
    </ligand>
</feature>
<accession>A0A1M5UNS9</accession>
<comment type="similarity">
    <text evidence="18">Belongs to the NnrE/AIBP family.</text>
</comment>
<dbReference type="InterPro" id="IPR000631">
    <property type="entry name" value="CARKD"/>
</dbReference>
<comment type="catalytic activity">
    <reaction evidence="2 18 19">
        <text>(6R)-NADPHX = (6S)-NADPHX</text>
        <dbReference type="Rhea" id="RHEA:32227"/>
        <dbReference type="ChEBI" id="CHEBI:64076"/>
        <dbReference type="ChEBI" id="CHEBI:64077"/>
        <dbReference type="EC" id="5.1.99.6"/>
    </reaction>
</comment>
<evidence type="ECO:0000256" key="11">
    <source>
        <dbReference type="ARBA" id="ARBA00023235"/>
    </source>
</evidence>